<comment type="caution">
    <text evidence="2">The sequence shown here is derived from an EMBL/GenBank/DDBJ whole genome shotgun (WGS) entry which is preliminary data.</text>
</comment>
<gene>
    <name evidence="2" type="ORF">PYX00_001023</name>
</gene>
<evidence type="ECO:0000256" key="1">
    <source>
        <dbReference type="SAM" id="MobiDB-lite"/>
    </source>
</evidence>
<feature type="region of interest" description="Disordered" evidence="1">
    <location>
        <begin position="79"/>
        <end position="124"/>
    </location>
</feature>
<organism evidence="2">
    <name type="scientific">Menopon gallinae</name>
    <name type="common">poultry shaft louse</name>
    <dbReference type="NCBI Taxonomy" id="328185"/>
    <lineage>
        <taxon>Eukaryota</taxon>
        <taxon>Metazoa</taxon>
        <taxon>Ecdysozoa</taxon>
        <taxon>Arthropoda</taxon>
        <taxon>Hexapoda</taxon>
        <taxon>Insecta</taxon>
        <taxon>Pterygota</taxon>
        <taxon>Neoptera</taxon>
        <taxon>Paraneoptera</taxon>
        <taxon>Psocodea</taxon>
        <taxon>Troctomorpha</taxon>
        <taxon>Phthiraptera</taxon>
        <taxon>Amblycera</taxon>
        <taxon>Menoponidae</taxon>
        <taxon>Menopon</taxon>
    </lineage>
</organism>
<dbReference type="AlphaFoldDB" id="A0AAW2ICG6"/>
<reference evidence="2" key="1">
    <citation type="journal article" date="2024" name="Gigascience">
        <title>Chromosome-level genome of the poultry shaft louse Menopon gallinae provides insight into the host-switching and adaptive evolution of parasitic lice.</title>
        <authorList>
            <person name="Xu Y."/>
            <person name="Ma L."/>
            <person name="Liu S."/>
            <person name="Liang Y."/>
            <person name="Liu Q."/>
            <person name="He Z."/>
            <person name="Tian L."/>
            <person name="Duan Y."/>
            <person name="Cai W."/>
            <person name="Li H."/>
            <person name="Song F."/>
        </authorList>
    </citation>
    <scope>NUCLEOTIDE SEQUENCE</scope>
    <source>
        <strain evidence="2">Cailab_2023a</strain>
    </source>
</reference>
<proteinExistence type="predicted"/>
<feature type="region of interest" description="Disordered" evidence="1">
    <location>
        <begin position="1"/>
        <end position="24"/>
    </location>
</feature>
<feature type="region of interest" description="Disordered" evidence="1">
    <location>
        <begin position="182"/>
        <end position="207"/>
    </location>
</feature>
<evidence type="ECO:0000313" key="2">
    <source>
        <dbReference type="EMBL" id="KAL0279478.1"/>
    </source>
</evidence>
<dbReference type="EMBL" id="JARGDH010000001">
    <property type="protein sequence ID" value="KAL0279478.1"/>
    <property type="molecule type" value="Genomic_DNA"/>
</dbReference>
<feature type="compositionally biased region" description="Polar residues" evidence="1">
    <location>
        <begin position="79"/>
        <end position="95"/>
    </location>
</feature>
<sequence>MAKRSPSTVPIVRATSEEGCGGGTSTLTRTHIQHCPELICQDPIMVSHIDGSFDTELDSYVFSTRTTLESIAPITSQDSFTQPVKTPDTFQSTISRQREKSQESFYSGSSKPMESFQQRASTLSRQPKTFEVPRVPDTYSKTLNRSKSKESHYEPFMFRAQQQQQQQQQAAASVESAYQAASAKTPTFDKNDLVTDLPDSGYMITEL</sequence>
<protein>
    <submittedName>
        <fullName evidence="2">Uncharacterized protein</fullName>
    </submittedName>
</protein>
<feature type="compositionally biased region" description="Polar residues" evidence="1">
    <location>
        <begin position="103"/>
        <end position="124"/>
    </location>
</feature>
<accession>A0AAW2ICG6</accession>
<name>A0AAW2ICG6_9NEOP</name>